<name>A0A812SUN6_SYMPI</name>
<protein>
    <recommendedName>
        <fullName evidence="2">Resolvase/invertase-type recombinase catalytic domain-containing protein</fullName>
    </recommendedName>
</protein>
<dbReference type="GO" id="GO:0000150">
    <property type="term" value="F:DNA strand exchange activity"/>
    <property type="evidence" value="ECO:0007669"/>
    <property type="project" value="InterPro"/>
</dbReference>
<organism evidence="3 4">
    <name type="scientific">Symbiodinium pilosum</name>
    <name type="common">Dinoflagellate</name>
    <dbReference type="NCBI Taxonomy" id="2952"/>
    <lineage>
        <taxon>Eukaryota</taxon>
        <taxon>Sar</taxon>
        <taxon>Alveolata</taxon>
        <taxon>Dinophyceae</taxon>
        <taxon>Suessiales</taxon>
        <taxon>Symbiodiniaceae</taxon>
        <taxon>Symbiodinium</taxon>
    </lineage>
</organism>
<dbReference type="Proteomes" id="UP000649617">
    <property type="component" value="Unassembled WGS sequence"/>
</dbReference>
<evidence type="ECO:0000256" key="1">
    <source>
        <dbReference type="SAM" id="MobiDB-lite"/>
    </source>
</evidence>
<dbReference type="InterPro" id="IPR036162">
    <property type="entry name" value="Resolvase-like_N_sf"/>
</dbReference>
<dbReference type="AlphaFoldDB" id="A0A812SUN6"/>
<feature type="domain" description="Resolvase/invertase-type recombinase catalytic" evidence="2">
    <location>
        <begin position="35"/>
        <end position="188"/>
    </location>
</feature>
<dbReference type="Pfam" id="PF00239">
    <property type="entry name" value="Resolvase"/>
    <property type="match status" value="1"/>
</dbReference>
<dbReference type="InterPro" id="IPR050639">
    <property type="entry name" value="SSR_resolvase"/>
</dbReference>
<comment type="caution">
    <text evidence="3">The sequence shown here is derived from an EMBL/GenBank/DDBJ whole genome shotgun (WGS) entry which is preliminary data.</text>
</comment>
<dbReference type="InterPro" id="IPR006119">
    <property type="entry name" value="Resolv_N"/>
</dbReference>
<evidence type="ECO:0000313" key="4">
    <source>
        <dbReference type="Proteomes" id="UP000649617"/>
    </source>
</evidence>
<dbReference type="SUPFAM" id="SSF53041">
    <property type="entry name" value="Resolvase-like"/>
    <property type="match status" value="1"/>
</dbReference>
<dbReference type="GO" id="GO:0003677">
    <property type="term" value="F:DNA binding"/>
    <property type="evidence" value="ECO:0007669"/>
    <property type="project" value="InterPro"/>
</dbReference>
<dbReference type="SMART" id="SM00857">
    <property type="entry name" value="Resolvase"/>
    <property type="match status" value="1"/>
</dbReference>
<keyword evidence="4" id="KW-1185">Reference proteome</keyword>
<gene>
    <name evidence="3" type="ORF">SPIL2461_LOCUS12910</name>
</gene>
<sequence>MAKKTTKKKKSLQLQRQTTKATGKNKKTVVPPKQKAIYSRTSSKANIAGDSSGRQMRAGLAAAKNLGGGQSSLKRVSECVSGMLPLAQRKKLQSLLDGSYSHVFVESLRALGRKATGIEEVYEAAKKSKTNVVVADLPCVFSLSATPAEAFQRRVMAAVQEFERDVIVNRLQEGLQAKAKKLQTQGKNNNKVNGRKSYLEKLLQNDSRNMKSKIKALTALCKDRKQGKFGFRELAVKATKVLALKKGAMGKDAAVTLSQQL</sequence>
<evidence type="ECO:0000259" key="2">
    <source>
        <dbReference type="SMART" id="SM00857"/>
    </source>
</evidence>
<feature type="non-terminal residue" evidence="3">
    <location>
        <position position="261"/>
    </location>
</feature>
<dbReference type="PANTHER" id="PTHR30461">
    <property type="entry name" value="DNA-INVERTASE FROM LAMBDOID PROPHAGE"/>
    <property type="match status" value="1"/>
</dbReference>
<reference evidence="3" key="1">
    <citation type="submission" date="2021-02" db="EMBL/GenBank/DDBJ databases">
        <authorList>
            <person name="Dougan E. K."/>
            <person name="Rhodes N."/>
            <person name="Thang M."/>
            <person name="Chan C."/>
        </authorList>
    </citation>
    <scope>NUCLEOTIDE SEQUENCE</scope>
</reference>
<evidence type="ECO:0000313" key="3">
    <source>
        <dbReference type="EMBL" id="CAE7499290.1"/>
    </source>
</evidence>
<proteinExistence type="predicted"/>
<dbReference type="Gene3D" id="3.40.50.1390">
    <property type="entry name" value="Resolvase, N-terminal catalytic domain"/>
    <property type="match status" value="1"/>
</dbReference>
<dbReference type="OrthoDB" id="442501at2759"/>
<feature type="compositionally biased region" description="Basic residues" evidence="1">
    <location>
        <begin position="1"/>
        <end position="11"/>
    </location>
</feature>
<feature type="region of interest" description="Disordered" evidence="1">
    <location>
        <begin position="1"/>
        <end position="33"/>
    </location>
</feature>
<dbReference type="EMBL" id="CAJNIZ010027310">
    <property type="protein sequence ID" value="CAE7499290.1"/>
    <property type="molecule type" value="Genomic_DNA"/>
</dbReference>
<accession>A0A812SUN6</accession>
<feature type="non-terminal residue" evidence="3">
    <location>
        <position position="1"/>
    </location>
</feature>